<dbReference type="Pfam" id="PF01416">
    <property type="entry name" value="PseudoU_synth_1"/>
    <property type="match status" value="1"/>
</dbReference>
<evidence type="ECO:0000313" key="11">
    <source>
        <dbReference type="Proteomes" id="UP000463857"/>
    </source>
</evidence>
<feature type="binding site" evidence="4 6">
    <location>
        <position position="140"/>
    </location>
    <ligand>
        <name>substrate</name>
    </ligand>
</feature>
<keyword evidence="11" id="KW-1185">Reference proteome</keyword>
<feature type="region of interest" description="Disordered" evidence="8">
    <location>
        <begin position="281"/>
        <end position="311"/>
    </location>
</feature>
<evidence type="ECO:0000313" key="10">
    <source>
        <dbReference type="EMBL" id="QHC01405.1"/>
    </source>
</evidence>
<sequence length="311" mass="33754">MTSSNSAREPAHRTAGGGLSAYSAPLDPVRVRLEIAYDGTDFSGWAMQPDRRTVCGELTDALAMILRTPVRLTVAGRTDAGVHATGQVAHVDLERAVWEQHRERLVRRLAGVLDPDVRVLAVSEAPADFDARFSGLSRSYEYRISDQPWGVDPLRRRDVIAWPRPLDTARMQAAADDLLGLHDFAAYCRRRPDASTIRTLLRCDWGRGADGLVVGSVTADAFCHSMVRSLVGGLLAVGDGSAPVDLPRELLRESERSSRITVAPAKGLTLVGVDYPPDEQLAARNEITRGRRDLEHRDGPASGADSSATPS</sequence>
<evidence type="ECO:0000256" key="5">
    <source>
        <dbReference type="PIRSR" id="PIRSR001430-1"/>
    </source>
</evidence>
<feature type="active site" description="Nucleophile" evidence="4 5">
    <location>
        <position position="79"/>
    </location>
</feature>
<dbReference type="RefSeq" id="WP_159546540.1">
    <property type="nucleotide sequence ID" value="NZ_CP047156.1"/>
</dbReference>
<dbReference type="NCBIfam" id="TIGR00071">
    <property type="entry name" value="hisT_truA"/>
    <property type="match status" value="1"/>
</dbReference>
<evidence type="ECO:0000256" key="7">
    <source>
        <dbReference type="RuleBase" id="RU003792"/>
    </source>
</evidence>
<keyword evidence="3 4" id="KW-0413">Isomerase</keyword>
<dbReference type="InterPro" id="IPR001406">
    <property type="entry name" value="PsdUridine_synth_TruA"/>
</dbReference>
<dbReference type="AlphaFoldDB" id="A0A7L4YQ55"/>
<dbReference type="OrthoDB" id="9811823at2"/>
<evidence type="ECO:0000256" key="1">
    <source>
        <dbReference type="ARBA" id="ARBA00009375"/>
    </source>
</evidence>
<dbReference type="PIRSF" id="PIRSF001430">
    <property type="entry name" value="tRNA_psdUrid_synth"/>
    <property type="match status" value="1"/>
</dbReference>
<name>A0A7L4YQ55_9ACTN</name>
<evidence type="ECO:0000256" key="8">
    <source>
        <dbReference type="SAM" id="MobiDB-lite"/>
    </source>
</evidence>
<dbReference type="GO" id="GO:0003723">
    <property type="term" value="F:RNA binding"/>
    <property type="evidence" value="ECO:0007669"/>
    <property type="project" value="InterPro"/>
</dbReference>
<gene>
    <name evidence="4 10" type="primary">truA</name>
    <name evidence="10" type="ORF">EK0264_14650</name>
</gene>
<comment type="subunit">
    <text evidence="4">Homodimer.</text>
</comment>
<comment type="similarity">
    <text evidence="1 4 7">Belongs to the tRNA pseudouridine synthase TruA family.</text>
</comment>
<comment type="catalytic activity">
    <reaction evidence="4 7">
        <text>uridine(38/39/40) in tRNA = pseudouridine(38/39/40) in tRNA</text>
        <dbReference type="Rhea" id="RHEA:22376"/>
        <dbReference type="Rhea" id="RHEA-COMP:10085"/>
        <dbReference type="Rhea" id="RHEA-COMP:10087"/>
        <dbReference type="ChEBI" id="CHEBI:65314"/>
        <dbReference type="ChEBI" id="CHEBI:65315"/>
        <dbReference type="EC" id="5.4.99.12"/>
    </reaction>
</comment>
<feature type="domain" description="Pseudouridine synthase I TruA alpha/beta" evidence="9">
    <location>
        <begin position="174"/>
        <end position="276"/>
    </location>
</feature>
<dbReference type="InterPro" id="IPR020103">
    <property type="entry name" value="PsdUridine_synth_cat_dom_sf"/>
</dbReference>
<dbReference type="SUPFAM" id="SSF55120">
    <property type="entry name" value="Pseudouridine synthase"/>
    <property type="match status" value="1"/>
</dbReference>
<dbReference type="CDD" id="cd02570">
    <property type="entry name" value="PseudoU_synth_EcTruA"/>
    <property type="match status" value="1"/>
</dbReference>
<dbReference type="InterPro" id="IPR020097">
    <property type="entry name" value="PsdUridine_synth_TruA_a/b_dom"/>
</dbReference>
<protein>
    <recommendedName>
        <fullName evidence="4">tRNA pseudouridine synthase A</fullName>
        <ecNumber evidence="4">5.4.99.12</ecNumber>
    </recommendedName>
    <alternativeName>
        <fullName evidence="4">tRNA pseudouridine(38-40) synthase</fullName>
    </alternativeName>
    <alternativeName>
        <fullName evidence="4">tRNA pseudouridylate synthase I</fullName>
    </alternativeName>
    <alternativeName>
        <fullName evidence="4">tRNA-uridine isomerase I</fullName>
    </alternativeName>
</protein>
<comment type="caution">
    <text evidence="4">Lacks conserved residue(s) required for the propagation of feature annotation.</text>
</comment>
<evidence type="ECO:0000256" key="2">
    <source>
        <dbReference type="ARBA" id="ARBA00022694"/>
    </source>
</evidence>
<feature type="compositionally biased region" description="Basic and acidic residues" evidence="8">
    <location>
        <begin position="286"/>
        <end position="299"/>
    </location>
</feature>
<dbReference type="Proteomes" id="UP000463857">
    <property type="component" value="Chromosome"/>
</dbReference>
<evidence type="ECO:0000256" key="4">
    <source>
        <dbReference type="HAMAP-Rule" id="MF_00171"/>
    </source>
</evidence>
<dbReference type="HAMAP" id="MF_00171">
    <property type="entry name" value="TruA"/>
    <property type="match status" value="1"/>
</dbReference>
<dbReference type="EC" id="5.4.99.12" evidence="4"/>
<dbReference type="EMBL" id="CP047156">
    <property type="protein sequence ID" value="QHC01405.1"/>
    <property type="molecule type" value="Genomic_DNA"/>
</dbReference>
<dbReference type="FunCoup" id="A0A7L4YQ55">
    <property type="interactions" value="321"/>
</dbReference>
<evidence type="ECO:0000256" key="6">
    <source>
        <dbReference type="PIRSR" id="PIRSR001430-2"/>
    </source>
</evidence>
<evidence type="ECO:0000259" key="9">
    <source>
        <dbReference type="Pfam" id="PF01416"/>
    </source>
</evidence>
<accession>A0A7L4YQ55</accession>
<dbReference type="FunFam" id="3.30.70.660:FF:000003">
    <property type="entry name" value="tRNA pseudouridine synthase A"/>
    <property type="match status" value="1"/>
</dbReference>
<dbReference type="GO" id="GO:0031119">
    <property type="term" value="P:tRNA pseudouridine synthesis"/>
    <property type="evidence" value="ECO:0007669"/>
    <property type="project" value="UniProtKB-UniRule"/>
</dbReference>
<dbReference type="Gene3D" id="3.30.70.660">
    <property type="entry name" value="Pseudouridine synthase I, catalytic domain, C-terminal subdomain"/>
    <property type="match status" value="1"/>
</dbReference>
<dbReference type="PANTHER" id="PTHR11142:SF0">
    <property type="entry name" value="TRNA PSEUDOURIDINE SYNTHASE-LIKE 1"/>
    <property type="match status" value="1"/>
</dbReference>
<dbReference type="InterPro" id="IPR020094">
    <property type="entry name" value="TruA/RsuA/RluB/E/F_N"/>
</dbReference>
<organism evidence="10 11">
    <name type="scientific">Epidermidibacterium keratini</name>
    <dbReference type="NCBI Taxonomy" id="1891644"/>
    <lineage>
        <taxon>Bacteria</taxon>
        <taxon>Bacillati</taxon>
        <taxon>Actinomycetota</taxon>
        <taxon>Actinomycetes</taxon>
        <taxon>Sporichthyales</taxon>
        <taxon>Sporichthyaceae</taxon>
        <taxon>Epidermidibacterium</taxon>
    </lineage>
</organism>
<evidence type="ECO:0000256" key="3">
    <source>
        <dbReference type="ARBA" id="ARBA00023235"/>
    </source>
</evidence>
<comment type="function">
    <text evidence="4">Formation of pseudouridine at positions 38, 39 and 40 in the anticodon stem and loop of transfer RNAs.</text>
</comment>
<dbReference type="InParanoid" id="A0A7L4YQ55"/>
<dbReference type="Gene3D" id="3.30.70.580">
    <property type="entry name" value="Pseudouridine synthase I, catalytic domain, N-terminal subdomain"/>
    <property type="match status" value="1"/>
</dbReference>
<dbReference type="KEGG" id="eke:EK0264_14650"/>
<proteinExistence type="inferred from homology"/>
<keyword evidence="2 4" id="KW-0819">tRNA processing</keyword>
<dbReference type="InterPro" id="IPR020095">
    <property type="entry name" value="PsdUridine_synth_TruA_C"/>
</dbReference>
<dbReference type="FunFam" id="3.30.70.580:FF:000008">
    <property type="entry name" value="tRNA pseudouridine synthase A"/>
    <property type="match status" value="1"/>
</dbReference>
<reference evidence="10 11" key="1">
    <citation type="journal article" date="2018" name="Int. J. Syst. Evol. Microbiol.">
        <title>Epidermidibacterium keratini gen. nov., sp. nov., a member of the family Sporichthyaceae, isolated from keratin epidermis.</title>
        <authorList>
            <person name="Lee D.G."/>
            <person name="Trujillo M.E."/>
            <person name="Kang S."/>
            <person name="Nam J.J."/>
            <person name="Kim Y.J."/>
        </authorList>
    </citation>
    <scope>NUCLEOTIDE SEQUENCE [LARGE SCALE GENOMIC DNA]</scope>
    <source>
        <strain evidence="10 11">EPI-7</strain>
    </source>
</reference>
<dbReference type="GO" id="GO:0160147">
    <property type="term" value="F:tRNA pseudouridine(38-40) synthase activity"/>
    <property type="evidence" value="ECO:0007669"/>
    <property type="project" value="UniProtKB-EC"/>
</dbReference>
<dbReference type="PANTHER" id="PTHR11142">
    <property type="entry name" value="PSEUDOURIDYLATE SYNTHASE"/>
    <property type="match status" value="1"/>
</dbReference>